<dbReference type="Pfam" id="PF00669">
    <property type="entry name" value="Flagellin_N"/>
    <property type="match status" value="1"/>
</dbReference>
<dbReference type="Proteomes" id="UP001065593">
    <property type="component" value="Unassembled WGS sequence"/>
</dbReference>
<feature type="domain" description="Flagellin N-terminal" evidence="2">
    <location>
        <begin position="19"/>
        <end position="128"/>
    </location>
</feature>
<proteinExistence type="predicted"/>
<dbReference type="Gene3D" id="1.20.1330.10">
    <property type="entry name" value="f41 fragment of flagellin, N-terminal domain"/>
    <property type="match status" value="1"/>
</dbReference>
<dbReference type="InterPro" id="IPR001029">
    <property type="entry name" value="Flagellin_N"/>
</dbReference>
<keyword evidence="4" id="KW-1185">Reference proteome</keyword>
<name>A0ABQ5NHQ3_9BACI</name>
<protein>
    <recommendedName>
        <fullName evidence="1">Flagellin</fullName>
    </recommendedName>
</protein>
<dbReference type="PRINTS" id="PR00207">
    <property type="entry name" value="FLAGELLIN"/>
</dbReference>
<dbReference type="PANTHER" id="PTHR42792:SF2">
    <property type="entry name" value="FLAGELLIN"/>
    <property type="match status" value="1"/>
</dbReference>
<keyword evidence="3" id="KW-0282">Flagellum</keyword>
<dbReference type="EMBL" id="BRZA01000001">
    <property type="protein sequence ID" value="GLC87900.1"/>
    <property type="molecule type" value="Genomic_DNA"/>
</dbReference>
<dbReference type="PANTHER" id="PTHR42792">
    <property type="entry name" value="FLAGELLIN"/>
    <property type="match status" value="1"/>
</dbReference>
<gene>
    <name evidence="3" type="primary">hag_2</name>
    <name evidence="3" type="ORF">LYSBPC_10270</name>
</gene>
<dbReference type="SUPFAM" id="SSF64518">
    <property type="entry name" value="Phase 1 flagellin"/>
    <property type="match status" value="1"/>
</dbReference>
<keyword evidence="3" id="KW-0966">Cell projection</keyword>
<evidence type="ECO:0000313" key="3">
    <source>
        <dbReference type="EMBL" id="GLC87900.1"/>
    </source>
</evidence>
<evidence type="ECO:0000259" key="2">
    <source>
        <dbReference type="Pfam" id="PF00669"/>
    </source>
</evidence>
<reference evidence="3" key="1">
    <citation type="submission" date="2022-08" db="EMBL/GenBank/DDBJ databases">
        <title>Draft genome sequence of Lysinibacillus sp. strain KH24.</title>
        <authorList>
            <person name="Kanbe H."/>
            <person name="Itoh H."/>
        </authorList>
    </citation>
    <scope>NUCLEOTIDE SEQUENCE</scope>
    <source>
        <strain evidence="3">KH24</strain>
    </source>
</reference>
<sequence length="285" mass="32316">MDGDKMMGKRSAKKLPILRIAIGYPINQVDGEAGGLAILEKIHAQVRGLHIAMKNIQDGIALIQIIQEALNEIHVCIQNMRELAIEAASDTLTVTDREQCELDFQKLQYQIQCISTDTHFNKKALINGDYVDGGLKIHVGANSGQNIELHINDMGVRALAIDHASVGLWEYADQAINTMDAALNKVSYERTRLETYQNWLERTGNSHQKTMAQLQDTELHLQDIGVRIREIKSRIRHTYVANKRMERIRLKLILRISQTMLVLHMQKAHTTVKALEQVMMKGPEH</sequence>
<evidence type="ECO:0000313" key="4">
    <source>
        <dbReference type="Proteomes" id="UP001065593"/>
    </source>
</evidence>
<evidence type="ECO:0000256" key="1">
    <source>
        <dbReference type="ARBA" id="ARBA00020110"/>
    </source>
</evidence>
<keyword evidence="3" id="KW-0969">Cilium</keyword>
<comment type="caution">
    <text evidence="3">The sequence shown here is derived from an EMBL/GenBank/DDBJ whole genome shotgun (WGS) entry which is preliminary data.</text>
</comment>
<dbReference type="InterPro" id="IPR001492">
    <property type="entry name" value="Flagellin"/>
</dbReference>
<organism evidence="3 4">
    <name type="scientific">Lysinibacillus piscis</name>
    <dbReference type="NCBI Taxonomy" id="2518931"/>
    <lineage>
        <taxon>Bacteria</taxon>
        <taxon>Bacillati</taxon>
        <taxon>Bacillota</taxon>
        <taxon>Bacilli</taxon>
        <taxon>Bacillales</taxon>
        <taxon>Bacillaceae</taxon>
        <taxon>Lysinibacillus</taxon>
    </lineage>
</organism>
<accession>A0ABQ5NHQ3</accession>